<protein>
    <recommendedName>
        <fullName evidence="4">DUF1329 domain-containing protein</fullName>
    </recommendedName>
</protein>
<keyword evidence="3" id="KW-1185">Reference proteome</keyword>
<dbReference type="Gene3D" id="2.50.20.10">
    <property type="entry name" value="Lipoprotein localisation LolA/LolB/LppX"/>
    <property type="match status" value="1"/>
</dbReference>
<evidence type="ECO:0000313" key="2">
    <source>
        <dbReference type="EMBL" id="AMO22746.1"/>
    </source>
</evidence>
<dbReference type="EMBL" id="CP010951">
    <property type="protein sequence ID" value="AMO22746.1"/>
    <property type="molecule type" value="Genomic_DNA"/>
</dbReference>
<feature type="chain" id="PRO_5007449676" description="DUF1329 domain-containing protein" evidence="1">
    <location>
        <begin position="24"/>
        <end position="451"/>
    </location>
</feature>
<name>A0A127JRZ9_9BURK</name>
<feature type="signal peptide" evidence="1">
    <location>
        <begin position="1"/>
        <end position="23"/>
    </location>
</feature>
<evidence type="ECO:0000313" key="3">
    <source>
        <dbReference type="Proteomes" id="UP000070433"/>
    </source>
</evidence>
<accession>A0A127JRZ9</accession>
<evidence type="ECO:0008006" key="4">
    <source>
        <dbReference type="Google" id="ProtNLM"/>
    </source>
</evidence>
<dbReference type="RefSeq" id="WP_061497655.1">
    <property type="nucleotide sequence ID" value="NZ_CP010951.1"/>
</dbReference>
<dbReference type="Proteomes" id="UP000070433">
    <property type="component" value="Chromosome"/>
</dbReference>
<sequence length="451" mass="49838">MKKLATALIGAGLFAAHLTALHAAVTADEAKQLGTTLTAIGAEKAGNKDGTIPEYTGGLTTAPAGFQKGSAVRPDPFASEKPLFSVDAKNMDRYGDKMTEGAKALMKARPDWRMDVYRTHRTVSFPKFVLDNTVKNATRAKTSDDGLSMRGARAGIPFPIPKNGNEVMLNYAARFQGVANVVPKFTAYNVDAAGKLVLSNQGSYLTESVYYGDTKTEDPVWLTRVRANYTGPARRAGEAAMVMDPVSYSDNGRRAWSYLPGQRRVRLAPDLAYDTPNPGTSGMATYDDTSMFNGKLDRFDFKLVGKKEIYVPYNTYRFTFNDKPEDVFQSRFINPSVVRWELHRVWVVDAKLKEGQRHVYSRRTFYIDEDSWHVVASDQYDGRGQLWRAGFNYLAPLYDASTISATASHYDLIAGTYYANIWPGAGGVKVMEQLTPDLAWTADALAGQGVR</sequence>
<dbReference type="InterPro" id="IPR010752">
    <property type="entry name" value="DUF1329"/>
</dbReference>
<dbReference type="PATRIC" id="fig|94132.3.peg.1518"/>
<keyword evidence="1" id="KW-0732">Signal</keyword>
<dbReference type="CDD" id="cd16329">
    <property type="entry name" value="LolA_like"/>
    <property type="match status" value="1"/>
</dbReference>
<evidence type="ECO:0000256" key="1">
    <source>
        <dbReference type="SAM" id="SignalP"/>
    </source>
</evidence>
<dbReference type="Pfam" id="PF07044">
    <property type="entry name" value="DUF1329"/>
    <property type="match status" value="1"/>
</dbReference>
<dbReference type="OrthoDB" id="6751304at2"/>
<dbReference type="AlphaFoldDB" id="A0A127JRZ9"/>
<organism evidence="2 3">
    <name type="scientific">Ramlibacter tataouinensis</name>
    <dbReference type="NCBI Taxonomy" id="94132"/>
    <lineage>
        <taxon>Bacteria</taxon>
        <taxon>Pseudomonadati</taxon>
        <taxon>Pseudomonadota</taxon>
        <taxon>Betaproteobacteria</taxon>
        <taxon>Burkholderiales</taxon>
        <taxon>Comamonadaceae</taxon>
        <taxon>Ramlibacter</taxon>
    </lineage>
</organism>
<proteinExistence type="predicted"/>
<reference evidence="2 3" key="1">
    <citation type="journal article" date="2014" name="Int. J. Syst. Evol. Microbiol.">
        <title>Ramlibacter solisilvae sp. nov., isolated from forest soil, and emended description of the genus Ramlibacter.</title>
        <authorList>
            <person name="Lee H.J."/>
            <person name="Lee S.H."/>
            <person name="Lee S.S."/>
            <person name="Lee J.S."/>
            <person name="Kim Y."/>
            <person name="Kim S.C."/>
            <person name="Jeon C.O."/>
        </authorList>
    </citation>
    <scope>NUCLEOTIDE SEQUENCE [LARGE SCALE GENOMIC DNA]</scope>
    <source>
        <strain evidence="2 3">5-10</strain>
    </source>
</reference>
<gene>
    <name evidence="2" type="ORF">UC35_07435</name>
</gene>